<protein>
    <submittedName>
        <fullName evidence="1">Uncharacterized protein</fullName>
    </submittedName>
</protein>
<gene>
    <name evidence="1" type="ORF">SO802_001718</name>
</gene>
<sequence length="151" mass="17289">MHGIDTTVPRFVTTFRGTRIVVILNLIFEVLHVLNVAHPDYLGCDHLWNVSRDELISHFCETPFIWGGKLNTLCSGFAKGSRFLNMVKTFTLTPLSHYNSITKPRARFLLSLMEDLSIDFPSYLITSIIYVYQDTTTCDKLIFPSAIMRIL</sequence>
<name>A0AAW2DYZ2_9ROSI</name>
<proteinExistence type="predicted"/>
<dbReference type="AlphaFoldDB" id="A0AAW2DYZ2"/>
<keyword evidence="2" id="KW-1185">Reference proteome</keyword>
<comment type="caution">
    <text evidence="1">The sequence shown here is derived from an EMBL/GenBank/DDBJ whole genome shotgun (WGS) entry which is preliminary data.</text>
</comment>
<dbReference type="Proteomes" id="UP001459277">
    <property type="component" value="Unassembled WGS sequence"/>
</dbReference>
<organism evidence="1 2">
    <name type="scientific">Lithocarpus litseifolius</name>
    <dbReference type="NCBI Taxonomy" id="425828"/>
    <lineage>
        <taxon>Eukaryota</taxon>
        <taxon>Viridiplantae</taxon>
        <taxon>Streptophyta</taxon>
        <taxon>Embryophyta</taxon>
        <taxon>Tracheophyta</taxon>
        <taxon>Spermatophyta</taxon>
        <taxon>Magnoliopsida</taxon>
        <taxon>eudicotyledons</taxon>
        <taxon>Gunneridae</taxon>
        <taxon>Pentapetalae</taxon>
        <taxon>rosids</taxon>
        <taxon>fabids</taxon>
        <taxon>Fagales</taxon>
        <taxon>Fagaceae</taxon>
        <taxon>Lithocarpus</taxon>
    </lineage>
</organism>
<reference evidence="1 2" key="1">
    <citation type="submission" date="2024-01" db="EMBL/GenBank/DDBJ databases">
        <title>A telomere-to-telomere, gap-free genome of sweet tea (Lithocarpus litseifolius).</title>
        <authorList>
            <person name="Zhou J."/>
        </authorList>
    </citation>
    <scope>NUCLEOTIDE SEQUENCE [LARGE SCALE GENOMIC DNA]</scope>
    <source>
        <strain evidence="1">Zhou-2022a</strain>
        <tissue evidence="1">Leaf</tissue>
    </source>
</reference>
<accession>A0AAW2DYZ2</accession>
<evidence type="ECO:0000313" key="2">
    <source>
        <dbReference type="Proteomes" id="UP001459277"/>
    </source>
</evidence>
<dbReference type="EMBL" id="JAZDWU010000001">
    <property type="protein sequence ID" value="KAL0014649.1"/>
    <property type="molecule type" value="Genomic_DNA"/>
</dbReference>
<evidence type="ECO:0000313" key="1">
    <source>
        <dbReference type="EMBL" id="KAL0014649.1"/>
    </source>
</evidence>